<feature type="transmembrane region" description="Helical" evidence="2">
    <location>
        <begin position="171"/>
        <end position="191"/>
    </location>
</feature>
<feature type="transmembrane region" description="Helical" evidence="2">
    <location>
        <begin position="77"/>
        <end position="98"/>
    </location>
</feature>
<keyword evidence="2" id="KW-0812">Transmembrane</keyword>
<feature type="transmembrane region" description="Helical" evidence="2">
    <location>
        <begin position="197"/>
        <end position="217"/>
    </location>
</feature>
<dbReference type="Gene3D" id="1.20.1250.20">
    <property type="entry name" value="MFS general substrate transporter like domains"/>
    <property type="match status" value="1"/>
</dbReference>
<keyword evidence="2" id="KW-0472">Membrane</keyword>
<dbReference type="OMA" id="KIWSHEC"/>
<dbReference type="InterPro" id="IPR050327">
    <property type="entry name" value="Proton-linked_MCT"/>
</dbReference>
<dbReference type="EnsemblMetazoa" id="XM_038193795.1">
    <property type="protein sequence ID" value="XP_038049723.1"/>
    <property type="gene ID" value="LOC119723232"/>
</dbReference>
<proteinExistence type="predicted"/>
<name>A0A913ZD68_PATMI</name>
<reference evidence="4" key="1">
    <citation type="submission" date="2022-11" db="UniProtKB">
        <authorList>
            <consortium name="EnsemblMetazoa"/>
        </authorList>
    </citation>
    <scope>IDENTIFICATION</scope>
</reference>
<dbReference type="RefSeq" id="XP_038049723.1">
    <property type="nucleotide sequence ID" value="XM_038193795.1"/>
</dbReference>
<evidence type="ECO:0000256" key="2">
    <source>
        <dbReference type="SAM" id="Phobius"/>
    </source>
</evidence>
<evidence type="ECO:0000313" key="5">
    <source>
        <dbReference type="Proteomes" id="UP000887568"/>
    </source>
</evidence>
<dbReference type="GO" id="GO:0008028">
    <property type="term" value="F:monocarboxylic acid transmembrane transporter activity"/>
    <property type="evidence" value="ECO:0007669"/>
    <property type="project" value="TreeGrafter"/>
</dbReference>
<dbReference type="PROSITE" id="PS50850">
    <property type="entry name" value="MFS"/>
    <property type="match status" value="1"/>
</dbReference>
<dbReference type="OrthoDB" id="2213137at2759"/>
<dbReference type="Pfam" id="PF07690">
    <property type="entry name" value="MFS_1"/>
    <property type="match status" value="1"/>
</dbReference>
<dbReference type="InterPro" id="IPR036259">
    <property type="entry name" value="MFS_trans_sf"/>
</dbReference>
<keyword evidence="2" id="KW-1133">Transmembrane helix</keyword>
<organism evidence="4 5">
    <name type="scientific">Patiria miniata</name>
    <name type="common">Bat star</name>
    <name type="synonym">Asterina miniata</name>
    <dbReference type="NCBI Taxonomy" id="46514"/>
    <lineage>
        <taxon>Eukaryota</taxon>
        <taxon>Metazoa</taxon>
        <taxon>Echinodermata</taxon>
        <taxon>Eleutherozoa</taxon>
        <taxon>Asterozoa</taxon>
        <taxon>Asteroidea</taxon>
        <taxon>Valvatacea</taxon>
        <taxon>Valvatida</taxon>
        <taxon>Asterinidae</taxon>
        <taxon>Patiria</taxon>
    </lineage>
</organism>
<dbReference type="PANTHER" id="PTHR11360:SF303">
    <property type="entry name" value="MAJOR FACILITATOR SUPERFAMILY (MFS) PROFILE DOMAIN-CONTAINING PROTEIN"/>
    <property type="match status" value="1"/>
</dbReference>
<comment type="subcellular location">
    <subcellularLocation>
        <location evidence="1">Membrane</location>
        <topology evidence="1">Multi-pass membrane protein</topology>
    </subcellularLocation>
</comment>
<dbReference type="GeneID" id="119723232"/>
<feature type="transmembrane region" description="Helical" evidence="2">
    <location>
        <begin position="18"/>
        <end position="36"/>
    </location>
</feature>
<accession>A0A913ZD68</accession>
<sequence length="243" mass="25493">MAYSPLAAALARKLSGRFLILVGGALYGVGLVVSALTHSVAILAISLAVVSVKTGTGIACVLDLIHAEVAVYFQEKYALAVFIAVTGTPVGMMLYGPITQVLVDTYGWRGAMLLLGGFGFNLVVGGMLVRRPTASYQEVPDHEEHHIIDGKNSPGISTDEAKPTKSVVSKLWNSVFSALCLEVFFSADFVILAAKRMLYSIAFGGSVIYVVPNGLALGLTTSEAAFLTTAWGVGDLAGMLFSA</sequence>
<dbReference type="AlphaFoldDB" id="A0A913ZD68"/>
<dbReference type="InterPro" id="IPR011701">
    <property type="entry name" value="MFS"/>
</dbReference>
<feature type="domain" description="Major facilitator superfamily (MFS) profile" evidence="3">
    <location>
        <begin position="1"/>
        <end position="243"/>
    </location>
</feature>
<feature type="transmembrane region" description="Helical" evidence="2">
    <location>
        <begin position="42"/>
        <end position="65"/>
    </location>
</feature>
<dbReference type="Proteomes" id="UP000887568">
    <property type="component" value="Unplaced"/>
</dbReference>
<evidence type="ECO:0000256" key="1">
    <source>
        <dbReference type="ARBA" id="ARBA00004141"/>
    </source>
</evidence>
<feature type="transmembrane region" description="Helical" evidence="2">
    <location>
        <begin position="110"/>
        <end position="129"/>
    </location>
</feature>
<dbReference type="PANTHER" id="PTHR11360">
    <property type="entry name" value="MONOCARBOXYLATE TRANSPORTER"/>
    <property type="match status" value="1"/>
</dbReference>
<dbReference type="InterPro" id="IPR020846">
    <property type="entry name" value="MFS_dom"/>
</dbReference>
<protein>
    <recommendedName>
        <fullName evidence="3">Major facilitator superfamily (MFS) profile domain-containing protein</fullName>
    </recommendedName>
</protein>
<evidence type="ECO:0000259" key="3">
    <source>
        <dbReference type="PROSITE" id="PS50850"/>
    </source>
</evidence>
<dbReference type="GO" id="GO:0016020">
    <property type="term" value="C:membrane"/>
    <property type="evidence" value="ECO:0007669"/>
    <property type="project" value="UniProtKB-SubCell"/>
</dbReference>
<evidence type="ECO:0000313" key="4">
    <source>
        <dbReference type="EnsemblMetazoa" id="XP_038049723.1"/>
    </source>
</evidence>
<dbReference type="SUPFAM" id="SSF103473">
    <property type="entry name" value="MFS general substrate transporter"/>
    <property type="match status" value="1"/>
</dbReference>
<keyword evidence="5" id="KW-1185">Reference proteome</keyword>